<dbReference type="Pfam" id="PF04464">
    <property type="entry name" value="Glyphos_transf"/>
    <property type="match status" value="1"/>
</dbReference>
<organism evidence="1 2">
    <name type="scientific">Lactiplantibacillus pentosus DSM 20314</name>
    <dbReference type="NCBI Taxonomy" id="1423791"/>
    <lineage>
        <taxon>Bacteria</taxon>
        <taxon>Bacillati</taxon>
        <taxon>Bacillota</taxon>
        <taxon>Bacilli</taxon>
        <taxon>Lactobacillales</taxon>
        <taxon>Lactobacillaceae</taxon>
        <taxon>Lactiplantibacillus</taxon>
    </lineage>
</organism>
<dbReference type="SUPFAM" id="SSF53756">
    <property type="entry name" value="UDP-Glycosyltransferase/glycogen phosphorylase"/>
    <property type="match status" value="1"/>
</dbReference>
<dbReference type="InterPro" id="IPR043148">
    <property type="entry name" value="TagF_C"/>
</dbReference>
<name>A0A837R8G2_LACPE</name>
<sequence>MTVLNQFDMLITDYSSIYIDYLLLNKPIIFLPYDISEYQSKRGFNFDYNAVTPGYHVSDSMVNLMQIIKKYIANPRTHQNDRIKVNQYFNEITDHSSELIVKNLENKLQSMQE</sequence>
<dbReference type="GO" id="GO:0016020">
    <property type="term" value="C:membrane"/>
    <property type="evidence" value="ECO:0007669"/>
    <property type="project" value="InterPro"/>
</dbReference>
<evidence type="ECO:0000313" key="1">
    <source>
        <dbReference type="EMBL" id="KRK22716.1"/>
    </source>
</evidence>
<proteinExistence type="predicted"/>
<dbReference type="PANTHER" id="PTHR37316">
    <property type="entry name" value="TEICHOIC ACID GLYCEROL-PHOSPHATE PRIMASE"/>
    <property type="match status" value="1"/>
</dbReference>
<accession>A0A837R8G2</accession>
<dbReference type="PANTHER" id="PTHR37316:SF3">
    <property type="entry name" value="TEICHOIC ACID GLYCEROL-PHOSPHATE TRANSFERASE"/>
    <property type="match status" value="1"/>
</dbReference>
<gene>
    <name evidence="1" type="ORF">FD24_GL001693</name>
</gene>
<comment type="caution">
    <text evidence="1">The sequence shown here is derived from an EMBL/GenBank/DDBJ whole genome shotgun (WGS) entry which is preliminary data.</text>
</comment>
<evidence type="ECO:0000313" key="2">
    <source>
        <dbReference type="Proteomes" id="UP000051020"/>
    </source>
</evidence>
<dbReference type="EMBL" id="AZCU01000021">
    <property type="protein sequence ID" value="KRK22716.1"/>
    <property type="molecule type" value="Genomic_DNA"/>
</dbReference>
<dbReference type="InterPro" id="IPR051612">
    <property type="entry name" value="Teichoic_Acid_Biosynth"/>
</dbReference>
<dbReference type="AlphaFoldDB" id="A0A837R8G2"/>
<dbReference type="GO" id="GO:0047355">
    <property type="term" value="F:CDP-glycerol glycerophosphotransferase activity"/>
    <property type="evidence" value="ECO:0007669"/>
    <property type="project" value="InterPro"/>
</dbReference>
<dbReference type="Proteomes" id="UP000051020">
    <property type="component" value="Unassembled WGS sequence"/>
</dbReference>
<dbReference type="Gene3D" id="3.40.50.12580">
    <property type="match status" value="1"/>
</dbReference>
<protein>
    <submittedName>
        <fullName evidence="1">Uncharacterized protein</fullName>
    </submittedName>
</protein>
<dbReference type="InterPro" id="IPR007554">
    <property type="entry name" value="Glycerophosphate_synth"/>
</dbReference>
<reference evidence="1 2" key="1">
    <citation type="journal article" date="2015" name="Genome Announc.">
        <title>Expanding the biotechnology potential of lactobacilli through comparative genomics of 213 strains and associated genera.</title>
        <authorList>
            <person name="Sun Z."/>
            <person name="Harris H.M."/>
            <person name="McCann A."/>
            <person name="Guo C."/>
            <person name="Argimon S."/>
            <person name="Zhang W."/>
            <person name="Yang X."/>
            <person name="Jeffery I.B."/>
            <person name="Cooney J.C."/>
            <person name="Kagawa T.F."/>
            <person name="Liu W."/>
            <person name="Song Y."/>
            <person name="Salvetti E."/>
            <person name="Wrobel A."/>
            <person name="Rasinkangas P."/>
            <person name="Parkhill J."/>
            <person name="Rea M.C."/>
            <person name="O'Sullivan O."/>
            <person name="Ritari J."/>
            <person name="Douillard F.P."/>
            <person name="Paul Ross R."/>
            <person name="Yang R."/>
            <person name="Briner A.E."/>
            <person name="Felis G.E."/>
            <person name="de Vos W.M."/>
            <person name="Barrangou R."/>
            <person name="Klaenhammer T.R."/>
            <person name="Caufield P.W."/>
            <person name="Cui Y."/>
            <person name="Zhang H."/>
            <person name="O'Toole P.W."/>
        </authorList>
    </citation>
    <scope>NUCLEOTIDE SEQUENCE [LARGE SCALE GENOMIC DNA]</scope>
    <source>
        <strain evidence="1 2">DSM 20314</strain>
    </source>
</reference>